<dbReference type="EMBL" id="CP039631">
    <property type="protein sequence ID" value="QCG68123.1"/>
    <property type="molecule type" value="Genomic_DNA"/>
</dbReference>
<dbReference type="CDD" id="cd06558">
    <property type="entry name" value="crotonase-like"/>
    <property type="match status" value="1"/>
</dbReference>
<dbReference type="PANTHER" id="PTHR43459:SF1">
    <property type="entry name" value="EG:BACN32G11.4 PROTEIN"/>
    <property type="match status" value="1"/>
</dbReference>
<comment type="similarity">
    <text evidence="1">Belongs to the enoyl-CoA hydratase/isomerase family.</text>
</comment>
<dbReference type="AlphaFoldDB" id="A0A4P7YBN0"/>
<organism evidence="2 3">
    <name type="scientific">Pseudomonas veronii</name>
    <dbReference type="NCBI Taxonomy" id="76761"/>
    <lineage>
        <taxon>Bacteria</taxon>
        <taxon>Pseudomonadati</taxon>
        <taxon>Pseudomonadota</taxon>
        <taxon>Gammaproteobacteria</taxon>
        <taxon>Pseudomonadales</taxon>
        <taxon>Pseudomonadaceae</taxon>
        <taxon>Pseudomonas</taxon>
    </lineage>
</organism>
<evidence type="ECO:0000313" key="2">
    <source>
        <dbReference type="EMBL" id="QCG68123.1"/>
    </source>
</evidence>
<proteinExistence type="inferred from homology"/>
<name>A0A4P7YBN0_PSEVE</name>
<accession>A0A4P7YBN0</accession>
<dbReference type="SUPFAM" id="SSF52096">
    <property type="entry name" value="ClpP/crotonase"/>
    <property type="match status" value="1"/>
</dbReference>
<gene>
    <name evidence="2" type="ORF">E4167_29525</name>
</gene>
<reference evidence="3" key="1">
    <citation type="submission" date="2019-04" db="EMBL/GenBank/DDBJ databases">
        <title>Complete genome sequence of Pseudomonas veronii strain PVy, a versatile degrader capable of using multiple contaminants as sole carbon sources.</title>
        <authorList>
            <person name="Lopez-Echartea E."/>
            <person name="Ridl J."/>
            <person name="Pajer P."/>
            <person name="Strejcek M."/>
            <person name="Suman J."/>
            <person name="Uhlik O."/>
        </authorList>
    </citation>
    <scope>NUCLEOTIDE SEQUENCE [LARGE SCALE GENOMIC DNA]</scope>
    <source>
        <strain evidence="3">Pvy</strain>
    </source>
</reference>
<dbReference type="Gene3D" id="1.10.12.10">
    <property type="entry name" value="Lyase 2-enoyl-coa Hydratase, Chain A, domain 2"/>
    <property type="match status" value="1"/>
</dbReference>
<dbReference type="PANTHER" id="PTHR43459">
    <property type="entry name" value="ENOYL-COA HYDRATASE"/>
    <property type="match status" value="1"/>
</dbReference>
<protein>
    <submittedName>
        <fullName evidence="2">Crotonase/enoyl-CoA hydratase family protein</fullName>
    </submittedName>
</protein>
<evidence type="ECO:0000313" key="3">
    <source>
        <dbReference type="Proteomes" id="UP000298274"/>
    </source>
</evidence>
<dbReference type="Gene3D" id="3.90.226.10">
    <property type="entry name" value="2-enoyl-CoA Hydratase, Chain A, domain 1"/>
    <property type="match status" value="1"/>
</dbReference>
<dbReference type="Pfam" id="PF00378">
    <property type="entry name" value="ECH_1"/>
    <property type="match status" value="1"/>
</dbReference>
<dbReference type="InterPro" id="IPR001753">
    <property type="entry name" value="Enoyl-CoA_hydra/iso"/>
</dbReference>
<dbReference type="InterPro" id="IPR014748">
    <property type="entry name" value="Enoyl-CoA_hydra_C"/>
</dbReference>
<dbReference type="InterPro" id="IPR029045">
    <property type="entry name" value="ClpP/crotonase-like_dom_sf"/>
</dbReference>
<dbReference type="NCBIfam" id="NF006699">
    <property type="entry name" value="PRK09245.1"/>
    <property type="match status" value="1"/>
</dbReference>
<dbReference type="RefSeq" id="WP_046482074.1">
    <property type="nucleotide sequence ID" value="NZ_CP039631.3"/>
</dbReference>
<dbReference type="GO" id="GO:0003824">
    <property type="term" value="F:catalytic activity"/>
    <property type="evidence" value="ECO:0007669"/>
    <property type="project" value="UniProtKB-ARBA"/>
</dbReference>
<evidence type="ECO:0000256" key="1">
    <source>
        <dbReference type="ARBA" id="ARBA00005254"/>
    </source>
</evidence>
<dbReference type="Proteomes" id="UP000298274">
    <property type="component" value="Chromosome"/>
</dbReference>
<sequence length="266" mass="28993">MSPFLQIERNGSVVTVRMNHPETRNALTSPEQIEEFVQLCAELNRDRQVRVMILTGNGSAFCAGGNVKDMGERAGIFAGSPYELRNTYRNGIQRIPLALYELDIPVIAAVNGPAIGAGLDLACMCDIRLAAPKALFAESFVRLGIVPGDGGAWLLPRIIGIPKASLMAFTGDTIDAAKALEWGLVEQVCTHETLETAAQALAERIAANPGHALRLCKRLLREGQHMRLDSLLELSAAYQALAHHTEDHQEAVGAFLDKRKPDFQDR</sequence>